<proteinExistence type="predicted"/>
<evidence type="ECO:0000256" key="1">
    <source>
        <dbReference type="SAM" id="MobiDB-lite"/>
    </source>
</evidence>
<dbReference type="Gene3D" id="1.25.40.20">
    <property type="entry name" value="Ankyrin repeat-containing domain"/>
    <property type="match status" value="2"/>
</dbReference>
<reference evidence="3 4" key="1">
    <citation type="submission" date="2022-01" db="EMBL/GenBank/DDBJ databases">
        <authorList>
            <person name="Xiong W."/>
            <person name="Schranz E."/>
        </authorList>
    </citation>
    <scope>NUCLEOTIDE SEQUENCE [LARGE SCALE GENOMIC DNA]</scope>
</reference>
<dbReference type="InterPro" id="IPR036770">
    <property type="entry name" value="Ankyrin_rpt-contain_sf"/>
</dbReference>
<dbReference type="Proteomes" id="UP001157418">
    <property type="component" value="Unassembled WGS sequence"/>
</dbReference>
<dbReference type="GO" id="GO:0016020">
    <property type="term" value="C:membrane"/>
    <property type="evidence" value="ECO:0007669"/>
    <property type="project" value="TreeGrafter"/>
</dbReference>
<keyword evidence="2" id="KW-0472">Membrane</keyword>
<dbReference type="AlphaFoldDB" id="A0AAU9NWA3"/>
<gene>
    <name evidence="3" type="ORF">LVIROSA_LOCUS28232</name>
</gene>
<dbReference type="InterPro" id="IPR002110">
    <property type="entry name" value="Ankyrin_rpt"/>
</dbReference>
<organism evidence="3 4">
    <name type="scientific">Lactuca virosa</name>
    <dbReference type="NCBI Taxonomy" id="75947"/>
    <lineage>
        <taxon>Eukaryota</taxon>
        <taxon>Viridiplantae</taxon>
        <taxon>Streptophyta</taxon>
        <taxon>Embryophyta</taxon>
        <taxon>Tracheophyta</taxon>
        <taxon>Spermatophyta</taxon>
        <taxon>Magnoliopsida</taxon>
        <taxon>eudicotyledons</taxon>
        <taxon>Gunneridae</taxon>
        <taxon>Pentapetalae</taxon>
        <taxon>asterids</taxon>
        <taxon>campanulids</taxon>
        <taxon>Asterales</taxon>
        <taxon>Asteraceae</taxon>
        <taxon>Cichorioideae</taxon>
        <taxon>Cichorieae</taxon>
        <taxon>Lactucinae</taxon>
        <taxon>Lactuca</taxon>
    </lineage>
</organism>
<keyword evidence="4" id="KW-1185">Reference proteome</keyword>
<dbReference type="Pfam" id="PF12796">
    <property type="entry name" value="Ank_2"/>
    <property type="match status" value="1"/>
</dbReference>
<dbReference type="SUPFAM" id="SSF48403">
    <property type="entry name" value="Ankyrin repeat"/>
    <property type="match status" value="1"/>
</dbReference>
<keyword evidence="2" id="KW-1133">Transmembrane helix</keyword>
<dbReference type="SMART" id="SM00248">
    <property type="entry name" value="ANK"/>
    <property type="match status" value="6"/>
</dbReference>
<dbReference type="PANTHER" id="PTHR24177:SF301">
    <property type="entry name" value="ANKYRIN REPEAT-CONTAINING DOMAIN, PGG DOMAIN PROTEIN-RELATED"/>
    <property type="match status" value="1"/>
</dbReference>
<name>A0AAU9NWA3_9ASTR</name>
<keyword evidence="2" id="KW-0812">Transmembrane</keyword>
<comment type="caution">
    <text evidence="3">The sequence shown here is derived from an EMBL/GenBank/DDBJ whole genome shotgun (WGS) entry which is preliminary data.</text>
</comment>
<sequence length="466" mass="52935">MEDMSTTSRVLAPSGDPSAISMRQQPPPPIYITYGPSPTPPPLPPLSSSELFIRAPPPLSHPCEDLLSGREDYINTCVPLYQASFNGDWEAAKIILNKRLELVRYSITHNFDTALHIATAAQHTKFVEALVELMEAKDLELQNIHGNTALCFAASAGNMEMIKIMVSKNRRLLTIPGAQGMMPLYMAALVGNHDSVNYLYDDSDKMTGDFWVHRNRVWVLIKCIEADLFDIALKIVVDRPEVVPNVGVLLALAQKRHAFDDMKPNVFQGIVKSIDVKLGVTEARREAMKLVRLILKNIMRMRKKFVDELLRGPHDTMMKNGKAVPDMKDGKRMYSSRILFVAVEMGNTNFVIELISQYPELIWELNDNNQSIFHVAVSHRQERIYNLLYDIGSMKDMITRLEDPEGNNMLHLVGKKAEKNQLQNVSGVAFQMQRELLWFKVNMFLLASVLGCLPYFFLEFLFSFRC</sequence>
<protein>
    <recommendedName>
        <fullName evidence="5">PGG domain-containing protein</fullName>
    </recommendedName>
</protein>
<evidence type="ECO:0000313" key="4">
    <source>
        <dbReference type="Proteomes" id="UP001157418"/>
    </source>
</evidence>
<dbReference type="EMBL" id="CAKMRJ010005412">
    <property type="protein sequence ID" value="CAH1442226.1"/>
    <property type="molecule type" value="Genomic_DNA"/>
</dbReference>
<accession>A0AAU9NWA3</accession>
<evidence type="ECO:0008006" key="5">
    <source>
        <dbReference type="Google" id="ProtNLM"/>
    </source>
</evidence>
<evidence type="ECO:0000313" key="3">
    <source>
        <dbReference type="EMBL" id="CAH1442226.1"/>
    </source>
</evidence>
<evidence type="ECO:0000256" key="2">
    <source>
        <dbReference type="SAM" id="Phobius"/>
    </source>
</evidence>
<feature type="transmembrane region" description="Helical" evidence="2">
    <location>
        <begin position="436"/>
        <end position="458"/>
    </location>
</feature>
<feature type="region of interest" description="Disordered" evidence="1">
    <location>
        <begin position="1"/>
        <end position="50"/>
    </location>
</feature>
<dbReference type="PANTHER" id="PTHR24177">
    <property type="entry name" value="CASKIN"/>
    <property type="match status" value="1"/>
</dbReference>